<name>A0AAQ1JWE4_9BURK</name>
<proteinExistence type="predicted"/>
<keyword evidence="1" id="KW-0472">Membrane</keyword>
<reference evidence="2 3" key="1">
    <citation type="submission" date="2016-10" db="EMBL/GenBank/DDBJ databases">
        <authorList>
            <person name="Varghese N."/>
            <person name="Submissions S."/>
        </authorList>
    </citation>
    <scope>NUCLEOTIDE SEQUENCE [LARGE SCALE GENOMIC DNA]</scope>
    <source>
        <strain evidence="2 3">LMG 22274</strain>
    </source>
</reference>
<evidence type="ECO:0000256" key="1">
    <source>
        <dbReference type="SAM" id="Phobius"/>
    </source>
</evidence>
<evidence type="ECO:0000313" key="3">
    <source>
        <dbReference type="Proteomes" id="UP000183529"/>
    </source>
</evidence>
<feature type="transmembrane region" description="Helical" evidence="1">
    <location>
        <begin position="42"/>
        <end position="60"/>
    </location>
</feature>
<keyword evidence="1" id="KW-1133">Transmembrane helix</keyword>
<organism evidence="2 3">
    <name type="scientific">Paraburkholderia tropica</name>
    <dbReference type="NCBI Taxonomy" id="92647"/>
    <lineage>
        <taxon>Bacteria</taxon>
        <taxon>Pseudomonadati</taxon>
        <taxon>Pseudomonadota</taxon>
        <taxon>Betaproteobacteria</taxon>
        <taxon>Burkholderiales</taxon>
        <taxon>Burkholderiaceae</taxon>
        <taxon>Paraburkholderia</taxon>
    </lineage>
</organism>
<dbReference type="AlphaFoldDB" id="A0AAQ1JWE4"/>
<evidence type="ECO:0000313" key="2">
    <source>
        <dbReference type="EMBL" id="SEK06346.1"/>
    </source>
</evidence>
<protein>
    <submittedName>
        <fullName evidence="2">Uncharacterized protein</fullName>
    </submittedName>
</protein>
<dbReference type="EMBL" id="FNZM01000015">
    <property type="protein sequence ID" value="SEK06346.1"/>
    <property type="molecule type" value="Genomic_DNA"/>
</dbReference>
<comment type="caution">
    <text evidence="2">The sequence shown here is derived from an EMBL/GenBank/DDBJ whole genome shotgun (WGS) entry which is preliminary data.</text>
</comment>
<dbReference type="GeneID" id="61304403"/>
<sequence>MFINAWRGQERCWKVWWLLGLPYGLVAGFILRACVQAEASTLALLVVVMLYAAGLFLWMVCAWRCAPNVKTSLWTPTSRALIVLQTVALVWQAADA</sequence>
<accession>A0AAQ1JWE4</accession>
<feature type="transmembrane region" description="Helical" evidence="1">
    <location>
        <begin position="15"/>
        <end position="35"/>
    </location>
</feature>
<gene>
    <name evidence="2" type="ORF">SAMN05216550_11585</name>
</gene>
<dbReference type="Proteomes" id="UP000183529">
    <property type="component" value="Unassembled WGS sequence"/>
</dbReference>
<dbReference type="RefSeq" id="WP_074985883.1">
    <property type="nucleotide sequence ID" value="NZ_CADFGN010000013.1"/>
</dbReference>
<keyword evidence="1" id="KW-0812">Transmembrane</keyword>